<dbReference type="InterPro" id="IPR003688">
    <property type="entry name" value="TraG/VirD4"/>
</dbReference>
<keyword evidence="10" id="KW-1185">Reference proteome</keyword>
<evidence type="ECO:0000256" key="5">
    <source>
        <dbReference type="ARBA" id="ARBA00022989"/>
    </source>
</evidence>
<dbReference type="CDD" id="cd01127">
    <property type="entry name" value="TrwB_TraG_TraD_VirD4"/>
    <property type="match status" value="1"/>
</dbReference>
<dbReference type="Proteomes" id="UP000199228">
    <property type="component" value="Unassembled WGS sequence"/>
</dbReference>
<protein>
    <submittedName>
        <fullName evidence="9">Type IV secretory pathway, VirD4 component, TraG/TraD family ATPase</fullName>
    </submittedName>
</protein>
<evidence type="ECO:0000313" key="10">
    <source>
        <dbReference type="Proteomes" id="UP000199228"/>
    </source>
</evidence>
<evidence type="ECO:0000256" key="7">
    <source>
        <dbReference type="SAM" id="MobiDB-lite"/>
    </source>
</evidence>
<dbReference type="PANTHER" id="PTHR37937:SF1">
    <property type="entry name" value="CONJUGATIVE TRANSFER: DNA TRANSPORT"/>
    <property type="match status" value="1"/>
</dbReference>
<name>A0A1G6B3P6_EUBOX</name>
<feature type="region of interest" description="Disordered" evidence="7">
    <location>
        <begin position="738"/>
        <end position="830"/>
    </location>
</feature>
<evidence type="ECO:0000256" key="2">
    <source>
        <dbReference type="ARBA" id="ARBA00008806"/>
    </source>
</evidence>
<keyword evidence="6 8" id="KW-0472">Membrane</keyword>
<evidence type="ECO:0000256" key="6">
    <source>
        <dbReference type="ARBA" id="ARBA00023136"/>
    </source>
</evidence>
<dbReference type="RefSeq" id="WP_176762304.1">
    <property type="nucleotide sequence ID" value="NZ_FMXR01000008.1"/>
</dbReference>
<feature type="compositionally biased region" description="Basic and acidic residues" evidence="7">
    <location>
        <begin position="753"/>
        <end position="799"/>
    </location>
</feature>
<reference evidence="9 10" key="1">
    <citation type="submission" date="2016-10" db="EMBL/GenBank/DDBJ databases">
        <authorList>
            <person name="de Groot N.N."/>
        </authorList>
    </citation>
    <scope>NUCLEOTIDE SEQUENCE [LARGE SCALE GENOMIC DNA]</scope>
    <source>
        <strain evidence="9 10">DSM 3217</strain>
    </source>
</reference>
<evidence type="ECO:0000256" key="4">
    <source>
        <dbReference type="ARBA" id="ARBA00022692"/>
    </source>
</evidence>
<keyword evidence="5 8" id="KW-1133">Transmembrane helix</keyword>
<dbReference type="SUPFAM" id="SSF52540">
    <property type="entry name" value="P-loop containing nucleoside triphosphate hydrolases"/>
    <property type="match status" value="1"/>
</dbReference>
<organism evidence="9 10">
    <name type="scientific">Eubacterium oxidoreducens</name>
    <dbReference type="NCBI Taxonomy" id="1732"/>
    <lineage>
        <taxon>Bacteria</taxon>
        <taxon>Bacillati</taxon>
        <taxon>Bacillota</taxon>
        <taxon>Clostridia</taxon>
        <taxon>Eubacteriales</taxon>
        <taxon>Eubacteriaceae</taxon>
        <taxon>Eubacterium</taxon>
    </lineage>
</organism>
<dbReference type="Pfam" id="PF02534">
    <property type="entry name" value="T4SS-DNA_transf"/>
    <property type="match status" value="1"/>
</dbReference>
<dbReference type="InterPro" id="IPR051539">
    <property type="entry name" value="T4SS-coupling_protein"/>
</dbReference>
<evidence type="ECO:0000313" key="9">
    <source>
        <dbReference type="EMBL" id="SDB15300.1"/>
    </source>
</evidence>
<dbReference type="GO" id="GO:0005886">
    <property type="term" value="C:plasma membrane"/>
    <property type="evidence" value="ECO:0007669"/>
    <property type="project" value="UniProtKB-SubCell"/>
</dbReference>
<accession>A0A1G6B3P6</accession>
<keyword evidence="3" id="KW-1003">Cell membrane</keyword>
<feature type="compositionally biased region" description="Polar residues" evidence="7">
    <location>
        <begin position="820"/>
        <end position="830"/>
    </location>
</feature>
<feature type="transmembrane region" description="Helical" evidence="8">
    <location>
        <begin position="30"/>
        <end position="50"/>
    </location>
</feature>
<dbReference type="STRING" id="1732.SAMN02910417_01136"/>
<evidence type="ECO:0000256" key="1">
    <source>
        <dbReference type="ARBA" id="ARBA00004651"/>
    </source>
</evidence>
<evidence type="ECO:0000256" key="8">
    <source>
        <dbReference type="SAM" id="Phobius"/>
    </source>
</evidence>
<sequence length="830" mass="94097">MTNNAKIFAESIGNGKKIRKPPKEDLKKGAIVYVIALALLVYVVGVLVNFGKTSKLSFGFHLYAFTSSAGNMMFVIFVIAISALFFYALFVGESDDLIEMNGVKYKRSGPYGNSHELSYRELPDAFGLHDSVLETKDIILGIKDKKWLSVDINATTNKNIAICGPQGSGKSVWLQSYIFQCAKRGESIMVNDSKGELYRDNLYYLKKQGYEVYQWNVIPEARIHSDAWNLMNEFLGNDDLSVERVDQLTEAMVVITGGDKEEKFYHDLAVSLWSSAIHYARTEIPHCTIGDVYNLFTMNTKDELKAKITALPSSHPAQISFKGFSDIKSDSIQDSAYMGIRSRFHFLSSEICQQMLGNDGIHINDLADKKVAVFVINNDSSNPYMPMLTLFFKTAFSKLFTYAMGNGLGKCKVPVNILLDEFPTVGTIDDFKHRLALARSLNIAVVLIFQNIPQMQNRFPNGEWEEYLAGCSYKVCLGVGDNTTADWFSKLSGTTGIEVNTVKKDYKTIRMTDYTPGYAESTGYGKKPALMPDDLLAIGQGVYDGDDEKTDFCYIFVTGGYDGFLKVGKPKYYKMPECAKMRKIPYSHLTPLWRVGDDYTTDKVTGDEIIDVDALIEDAEKTDTYVVTDPYGQEIVESRVVLHESIRSSVEKELKAMIKKYKVEGRFPNGDAFFDADGHEVEEEVFEDIPKKTLKSMKEQKIASVTEEDEETIHEAKEEENALKEQMEELLKQQREFMERQKEQQEFMQQQKAELEKLKEEKASLEKELREKESHKEEKDKSKEDTPPAKQEENPHTKQEGTPATRQKPKRDNQPVRESGLSNTDIFNFL</sequence>
<gene>
    <name evidence="9" type="ORF">SAMN02910417_01136</name>
</gene>
<proteinExistence type="inferred from homology"/>
<dbReference type="InterPro" id="IPR027417">
    <property type="entry name" value="P-loop_NTPase"/>
</dbReference>
<dbReference type="EMBL" id="FMXR01000008">
    <property type="protein sequence ID" value="SDB15300.1"/>
    <property type="molecule type" value="Genomic_DNA"/>
</dbReference>
<keyword evidence="4 8" id="KW-0812">Transmembrane</keyword>
<dbReference type="Gene3D" id="3.40.50.300">
    <property type="entry name" value="P-loop containing nucleotide triphosphate hydrolases"/>
    <property type="match status" value="2"/>
</dbReference>
<comment type="subcellular location">
    <subcellularLocation>
        <location evidence="1">Cell membrane</location>
        <topology evidence="1">Multi-pass membrane protein</topology>
    </subcellularLocation>
</comment>
<feature type="transmembrane region" description="Helical" evidence="8">
    <location>
        <begin position="62"/>
        <end position="90"/>
    </location>
</feature>
<dbReference type="AlphaFoldDB" id="A0A1G6B3P6"/>
<evidence type="ECO:0000256" key="3">
    <source>
        <dbReference type="ARBA" id="ARBA00022475"/>
    </source>
</evidence>
<comment type="similarity">
    <text evidence="2">Belongs to the VirD4/TraG family.</text>
</comment>
<dbReference type="PANTHER" id="PTHR37937">
    <property type="entry name" value="CONJUGATIVE TRANSFER: DNA TRANSPORT"/>
    <property type="match status" value="1"/>
</dbReference>